<sequence>MYMVKCNNPDCPVPERGYPTGRNLDDVKNEWNRRAGNETD</sequence>
<proteinExistence type="predicted"/>
<evidence type="ECO:0000256" key="1">
    <source>
        <dbReference type="SAM" id="MobiDB-lite"/>
    </source>
</evidence>
<feature type="compositionally biased region" description="Basic and acidic residues" evidence="1">
    <location>
        <begin position="23"/>
        <end position="40"/>
    </location>
</feature>
<feature type="region of interest" description="Disordered" evidence="1">
    <location>
        <begin position="13"/>
        <end position="40"/>
    </location>
</feature>
<organism evidence="2">
    <name type="scientific">Siphoviridae sp. ctYcY12</name>
    <dbReference type="NCBI Taxonomy" id="2825550"/>
    <lineage>
        <taxon>Viruses</taxon>
        <taxon>Duplodnaviria</taxon>
        <taxon>Heunggongvirae</taxon>
        <taxon>Uroviricota</taxon>
        <taxon>Caudoviricetes</taxon>
    </lineage>
</organism>
<dbReference type="EMBL" id="BK015928">
    <property type="protein sequence ID" value="DAF85676.1"/>
    <property type="molecule type" value="Genomic_DNA"/>
</dbReference>
<evidence type="ECO:0000313" key="2">
    <source>
        <dbReference type="EMBL" id="DAF85676.1"/>
    </source>
</evidence>
<name>A0A8S5TTY7_9CAUD</name>
<protein>
    <submittedName>
        <fullName evidence="2">Restriction alleviation protein</fullName>
    </submittedName>
</protein>
<accession>A0A8S5TTY7</accession>
<reference evidence="2" key="1">
    <citation type="journal article" date="2021" name="Proc. Natl. Acad. Sci. U.S.A.">
        <title>A Catalog of Tens of Thousands of Viruses from Human Metagenomes Reveals Hidden Associations with Chronic Diseases.</title>
        <authorList>
            <person name="Tisza M.J."/>
            <person name="Buck C.B."/>
        </authorList>
    </citation>
    <scope>NUCLEOTIDE SEQUENCE</scope>
    <source>
        <strain evidence="2">CtYcY12</strain>
    </source>
</reference>